<sequence length="135" mass="13993">MHRQALITAVASFSNLSAVSWYAKPNTSPATSRPVLAPNPAVNTVIAAYKPSPVATTALPAAHSAFGSTARIGMCGIVVKSVPGRYSPQAVGTAADRSRLSSVCSCGSELTSRNAPIRPQFTAVPEPLRPVGLHR</sequence>
<evidence type="ECO:0000313" key="2">
    <source>
        <dbReference type="EMBL" id="ODQ98980.1"/>
    </source>
</evidence>
<dbReference type="AlphaFoldDB" id="A0A1E3SA21"/>
<evidence type="ECO:0008006" key="4">
    <source>
        <dbReference type="Google" id="ProtNLM"/>
    </source>
</evidence>
<keyword evidence="3" id="KW-1185">Reference proteome</keyword>
<keyword evidence="1" id="KW-0732">Signal</keyword>
<comment type="caution">
    <text evidence="2">The sequence shown here is derived from an EMBL/GenBank/DDBJ whole genome shotgun (WGS) entry which is preliminary data.</text>
</comment>
<feature type="chain" id="PRO_5009135595" description="Secreted protein" evidence="1">
    <location>
        <begin position="24"/>
        <end position="135"/>
    </location>
</feature>
<dbReference type="EMBL" id="MIHC01000085">
    <property type="protein sequence ID" value="ODQ98980.1"/>
    <property type="molecule type" value="Genomic_DNA"/>
</dbReference>
<gene>
    <name evidence="2" type="ORF">BHQ21_25555</name>
</gene>
<name>A0A1E3SA21_9MYCO</name>
<evidence type="ECO:0000256" key="1">
    <source>
        <dbReference type="SAM" id="SignalP"/>
    </source>
</evidence>
<organism evidence="2 3">
    <name type="scientific">Mycobacterium sherrisii</name>
    <dbReference type="NCBI Taxonomy" id="243061"/>
    <lineage>
        <taxon>Bacteria</taxon>
        <taxon>Bacillati</taxon>
        <taxon>Actinomycetota</taxon>
        <taxon>Actinomycetes</taxon>
        <taxon>Mycobacteriales</taxon>
        <taxon>Mycobacteriaceae</taxon>
        <taxon>Mycobacterium</taxon>
        <taxon>Mycobacterium simiae complex</taxon>
    </lineage>
</organism>
<protein>
    <recommendedName>
        <fullName evidence="4">Secreted protein</fullName>
    </recommendedName>
</protein>
<evidence type="ECO:0000313" key="3">
    <source>
        <dbReference type="Proteomes" id="UP000094224"/>
    </source>
</evidence>
<proteinExistence type="predicted"/>
<reference evidence="3" key="1">
    <citation type="submission" date="2016-09" db="EMBL/GenBank/DDBJ databases">
        <authorList>
            <person name="Greninger A.L."/>
            <person name="Jerome K.R."/>
            <person name="Mcnair B."/>
            <person name="Wallis C."/>
            <person name="Fang F."/>
        </authorList>
    </citation>
    <scope>NUCLEOTIDE SEQUENCE [LARGE SCALE GENOMIC DNA]</scope>
    <source>
        <strain evidence="3">BC1_M4</strain>
    </source>
</reference>
<dbReference type="Proteomes" id="UP000094224">
    <property type="component" value="Unassembled WGS sequence"/>
</dbReference>
<accession>A0A1E3SA21</accession>
<feature type="signal peptide" evidence="1">
    <location>
        <begin position="1"/>
        <end position="23"/>
    </location>
</feature>